<accession>A0A7R6SZ40</accession>
<sequence length="617" mass="72778">MSFFKKIVSKIKNSIPAQIEEKEEVQIKKEILDIDDFWKEFNLIKLESSPEETYNKIKELVLNLNHDLKKQLHRIIRTRLYGIEVEESENREFVKNFVNFRIKLYNPVYKKTQDIRLGKLILTVLSRYPDAIKNKKISETNTSIFNKDDIEIQKLSSELINMYKLTPSEVEQTIQKIIEYNKQNVKFTDEEETVLTNSELLRNLLESITFLLQEFVEKCSNWKKYFLKTFLFDDPALIKILNFDKNLLFGDKFQGSDFVELILTKNVKGELEPLVSEPLKPLLKKDVSAIINRLKLKLINEEIEFIKDITTSIAGNIVLLHQYNELPSFKILDSLLTKSFKFHRKYFPDLMDIVDVIKNKILNTIGKDYQEFWKFTEIYQNEINDFIYSYSKENFKITVDYPKFIELLKEKPQEKKLDFTYSASRELLPEELKFISDNLDVEPAIMELNDKIRAAEKNIPIFEDEYFYPSKKDYIKTALLETLNTLLNTRQKPELIHSVLMKTIDLSEGESSKIALDLLSSMKIEGIKPQIVSSLLKKQKNKNHITNKIKSLLIEEDDFFYNNQENLKIELQKYSKITGIGFFIATVNNNETYKITAHFKEGKWKITHYGQISEYNF</sequence>
<protein>
    <submittedName>
        <fullName evidence="1">Uncharacterized protein</fullName>
    </submittedName>
</protein>
<reference evidence="1 2" key="1">
    <citation type="journal article" date="2012" name="Extremophiles">
        <title>Thermotomaculum hydrothermale gen. nov., sp. nov., a novel heterotrophic thermophile within the phylum Acidobacteria from a deep-sea hydrothermal vent chimney in the Southern Okinawa Trough.</title>
        <authorList>
            <person name="Izumi H."/>
            <person name="Nunoura T."/>
            <person name="Miyazaki M."/>
            <person name="Mino S."/>
            <person name="Toki T."/>
            <person name="Takai K."/>
            <person name="Sako Y."/>
            <person name="Sawabe T."/>
            <person name="Nakagawa S."/>
        </authorList>
    </citation>
    <scope>NUCLEOTIDE SEQUENCE [LARGE SCALE GENOMIC DNA]</scope>
    <source>
        <strain evidence="1 2">AC55</strain>
    </source>
</reference>
<organism evidence="1 2">
    <name type="scientific">Thermotomaculum hydrothermale</name>
    <dbReference type="NCBI Taxonomy" id="981385"/>
    <lineage>
        <taxon>Bacteria</taxon>
        <taxon>Pseudomonadati</taxon>
        <taxon>Acidobacteriota</taxon>
        <taxon>Holophagae</taxon>
        <taxon>Thermotomaculales</taxon>
        <taxon>Thermotomaculaceae</taxon>
        <taxon>Thermotomaculum</taxon>
    </lineage>
</organism>
<dbReference type="RefSeq" id="WP_201328704.1">
    <property type="nucleotide sequence ID" value="NZ_AP017470.1"/>
</dbReference>
<dbReference type="AlphaFoldDB" id="A0A7R6SZ40"/>
<dbReference type="KEGG" id="thyd:TTHT_0791"/>
<evidence type="ECO:0000313" key="2">
    <source>
        <dbReference type="Proteomes" id="UP000595564"/>
    </source>
</evidence>
<proteinExistence type="predicted"/>
<keyword evidence="2" id="KW-1185">Reference proteome</keyword>
<dbReference type="EMBL" id="AP017470">
    <property type="protein sequence ID" value="BBB32357.1"/>
    <property type="molecule type" value="Genomic_DNA"/>
</dbReference>
<gene>
    <name evidence="1" type="ORF">TTHT_0791</name>
</gene>
<dbReference type="Proteomes" id="UP000595564">
    <property type="component" value="Chromosome"/>
</dbReference>
<evidence type="ECO:0000313" key="1">
    <source>
        <dbReference type="EMBL" id="BBB32357.1"/>
    </source>
</evidence>
<name>A0A7R6SZ40_9BACT</name>